<evidence type="ECO:0000256" key="1">
    <source>
        <dbReference type="ARBA" id="ARBA00034120"/>
    </source>
</evidence>
<dbReference type="Pfam" id="PF21368">
    <property type="entry name" value="AI2M-like_HNH"/>
    <property type="match status" value="1"/>
</dbReference>
<dbReference type="CDD" id="cd01651">
    <property type="entry name" value="RT_G2_intron"/>
    <property type="match status" value="1"/>
</dbReference>
<name>A0A5B3GCW9_9BACT</name>
<keyword evidence="3" id="KW-0808">Transferase</keyword>
<dbReference type="InterPro" id="IPR051083">
    <property type="entry name" value="GrpII_Intron_Splice-Mob/Def"/>
</dbReference>
<dbReference type="PANTHER" id="PTHR34047">
    <property type="entry name" value="NUCLEAR INTRON MATURASE 1, MITOCHONDRIAL-RELATED"/>
    <property type="match status" value="1"/>
</dbReference>
<feature type="domain" description="Reverse transcriptase" evidence="2">
    <location>
        <begin position="122"/>
        <end position="416"/>
    </location>
</feature>
<evidence type="ECO:0000259" key="2">
    <source>
        <dbReference type="PROSITE" id="PS50878"/>
    </source>
</evidence>
<dbReference type="AlphaFoldDB" id="A0A5B3GCW9"/>
<dbReference type="InterPro" id="IPR024937">
    <property type="entry name" value="Domain_X"/>
</dbReference>
<dbReference type="SUPFAM" id="SSF56672">
    <property type="entry name" value="DNA/RNA polymerases"/>
    <property type="match status" value="1"/>
</dbReference>
<dbReference type="GO" id="GO:0003964">
    <property type="term" value="F:RNA-directed DNA polymerase activity"/>
    <property type="evidence" value="ECO:0007669"/>
    <property type="project" value="UniProtKB-KW"/>
</dbReference>
<dbReference type="InterPro" id="IPR003615">
    <property type="entry name" value="HNH_nuc"/>
</dbReference>
<evidence type="ECO:0000313" key="4">
    <source>
        <dbReference type="Proteomes" id="UP000322658"/>
    </source>
</evidence>
<dbReference type="Pfam" id="PF00078">
    <property type="entry name" value="RVT_1"/>
    <property type="match status" value="2"/>
</dbReference>
<gene>
    <name evidence="3" type="ORF">F2Y07_14365</name>
</gene>
<evidence type="ECO:0000313" key="3">
    <source>
        <dbReference type="EMBL" id="KAA2371042.1"/>
    </source>
</evidence>
<dbReference type="SMART" id="SM00507">
    <property type="entry name" value="HNHc"/>
    <property type="match status" value="1"/>
</dbReference>
<organism evidence="3 4">
    <name type="scientific">Alistipes shahii</name>
    <dbReference type="NCBI Taxonomy" id="328814"/>
    <lineage>
        <taxon>Bacteria</taxon>
        <taxon>Pseudomonadati</taxon>
        <taxon>Bacteroidota</taxon>
        <taxon>Bacteroidia</taxon>
        <taxon>Bacteroidales</taxon>
        <taxon>Rikenellaceae</taxon>
        <taxon>Alistipes</taxon>
    </lineage>
</organism>
<dbReference type="Pfam" id="PF01348">
    <property type="entry name" value="Intron_maturas2"/>
    <property type="match status" value="1"/>
</dbReference>
<comment type="caution">
    <text evidence="3">The sequence shown here is derived from an EMBL/GenBank/DDBJ whole genome shotgun (WGS) entry which is preliminary data.</text>
</comment>
<dbReference type="EMBL" id="VVXJ01000071">
    <property type="protein sequence ID" value="KAA2371042.1"/>
    <property type="molecule type" value="Genomic_DNA"/>
</dbReference>
<accession>A0A5B3GCW9</accession>
<sequence>MRYRPLNIRHGNGAAVVVRARENLVHVGYNVICNGEGWQLTYLIQLMENVRDIMRHPKKVLNNLTKHSNQSDYKYERLYRILFNEEMFYVAYQKLSKKQGNSTKGSDGKNIDGTSLKRIERLIKELKDESYQPQPSRRTYIPKKNGKMRPLGIPAFRDKLVQEVMRMVLESLYEGQFSYQSHGFRPGKSCHTALIYLQNNFIGTKWFIEGDIKGFFDNINHDVLIKILQERIKDDRFIRLIRKFLNAGYLEDWILHRTYSGTVQGGIISPILANIYLDKLDKYMEEYIQNFDKGNRRLRNPEARVLEGRKMTVTKNLKKEKDETKRTALQKEIREIEKKRVLIPYGVEMDDTYKRLKYVRYADDFLIGVIGSKEDCKEIKENIKQFLAEKLKLELSDEKTLITHGTKPAKFLGFDVYVRDTNLPKRDKSGKLKRVFGKKVVLKVTTETMRKRLLSYDALKIKTNIKGKEWWKGSPRGYLANNDDLEILDKFNSEIRGFYNYYSIANNSTVLNQFYRIMKESMLKTFGHKYRTTRKHLMKKYRVGKEFGVRFKDKYGKEKVRLFYHDGFKRKVEAKVACFDNIPRSKYNLARTSLIDRLKARKCEYCGATDNLEMHHVRKLKDLKGKATWEKHMIARQRKTIAVCFNCHRTMHNGKF</sequence>
<dbReference type="Proteomes" id="UP000322658">
    <property type="component" value="Unassembled WGS sequence"/>
</dbReference>
<dbReference type="PANTHER" id="PTHR34047:SF8">
    <property type="entry name" value="PROTEIN YKFC"/>
    <property type="match status" value="1"/>
</dbReference>
<protein>
    <submittedName>
        <fullName evidence="3">Group II intron reverse transcriptase/maturase</fullName>
    </submittedName>
</protein>
<reference evidence="3 4" key="1">
    <citation type="journal article" date="2019" name="Nat. Med.">
        <title>A library of human gut bacterial isolates paired with longitudinal multiomics data enables mechanistic microbiome research.</title>
        <authorList>
            <person name="Poyet M."/>
            <person name="Groussin M."/>
            <person name="Gibbons S.M."/>
            <person name="Avila-Pacheco J."/>
            <person name="Jiang X."/>
            <person name="Kearney S.M."/>
            <person name="Perrotta A.R."/>
            <person name="Berdy B."/>
            <person name="Zhao S."/>
            <person name="Lieberman T.D."/>
            <person name="Swanson P.K."/>
            <person name="Smith M."/>
            <person name="Roesemann S."/>
            <person name="Alexander J.E."/>
            <person name="Rich S.A."/>
            <person name="Livny J."/>
            <person name="Vlamakis H."/>
            <person name="Clish C."/>
            <person name="Bullock K."/>
            <person name="Deik A."/>
            <person name="Scott J."/>
            <person name="Pierce K.A."/>
            <person name="Xavier R.J."/>
            <person name="Alm E.J."/>
        </authorList>
    </citation>
    <scope>NUCLEOTIDE SEQUENCE [LARGE SCALE GENOMIC DNA]</scope>
    <source>
        <strain evidence="3 4">BIOML-A1</strain>
    </source>
</reference>
<dbReference type="InterPro" id="IPR043502">
    <property type="entry name" value="DNA/RNA_pol_sf"/>
</dbReference>
<dbReference type="InterPro" id="IPR000477">
    <property type="entry name" value="RT_dom"/>
</dbReference>
<dbReference type="GO" id="GO:0006397">
    <property type="term" value="P:mRNA processing"/>
    <property type="evidence" value="ECO:0007669"/>
    <property type="project" value="InterPro"/>
</dbReference>
<keyword evidence="3" id="KW-0695">RNA-directed DNA polymerase</keyword>
<keyword evidence="3" id="KW-0548">Nucleotidyltransferase</keyword>
<comment type="similarity">
    <text evidence="1">Belongs to the bacterial reverse transcriptase family.</text>
</comment>
<proteinExistence type="inferred from homology"/>
<dbReference type="InterPro" id="IPR049030">
    <property type="entry name" value="AI2M-like_HNH"/>
</dbReference>
<dbReference type="PROSITE" id="PS50878">
    <property type="entry name" value="RT_POL"/>
    <property type="match status" value="1"/>
</dbReference>
<dbReference type="CDD" id="cd00085">
    <property type="entry name" value="HNHc"/>
    <property type="match status" value="1"/>
</dbReference>